<dbReference type="EMBL" id="CAJOBR010003145">
    <property type="protein sequence ID" value="CAF4725362.1"/>
    <property type="molecule type" value="Genomic_DNA"/>
</dbReference>
<dbReference type="Pfam" id="PF03134">
    <property type="entry name" value="TB2_DP1_HVA22"/>
    <property type="match status" value="1"/>
</dbReference>
<proteinExistence type="inferred from homology"/>
<feature type="transmembrane region" description="Helical" evidence="7">
    <location>
        <begin position="93"/>
        <end position="110"/>
    </location>
</feature>
<dbReference type="AlphaFoldDB" id="A0A820CIP3"/>
<feature type="transmembrane region" description="Helical" evidence="7">
    <location>
        <begin position="43"/>
        <end position="60"/>
    </location>
</feature>
<evidence type="ECO:0000256" key="4">
    <source>
        <dbReference type="ARBA" id="ARBA00022989"/>
    </source>
</evidence>
<sequence>MAAAVQNQIRKVEEKIKPYLYEGPLTSYWGLVEGKTKVKREQIAFGILGLLALYLLFGWGNDFLCNFLGFIYPAYASVLAVESKGSHDDTEWLMYWVIYALFGFIEYIGYSFFQTLPFYWLGKCIFLVWLMVPGDKGGSKFLYTRFVRPFALKHRSTVDQHLRDAKAYASKCAPNSCNTISRPPGQMYQLLRAPCAFYPGRPPCSMFPTWPLLSKIFEQLKERKQKSDETVTSYYDAIIKLCHNTTNRQRTLSKNTQVGHISYQAELINHLILPVSSEDANYQPTHFKSFIYKRSNTRKSGFCDSLLREKRKVRFTDFTCETERREDQQHYCYHLHQKCYPSKASLENGTINILDEEPLNYNDREEAHVRDELSNEIKNMPDDDNQQDTRNNQHQEYINHKPLTRNQRQNRKHQAKNIDMKSFGKFIID</sequence>
<reference evidence="8" key="1">
    <citation type="submission" date="2021-02" db="EMBL/GenBank/DDBJ databases">
        <authorList>
            <person name="Nowell W R."/>
        </authorList>
    </citation>
    <scope>NUCLEOTIDE SEQUENCE</scope>
</reference>
<comment type="subcellular location">
    <subcellularLocation>
        <location evidence="1">Membrane</location>
        <topology evidence="1">Multi-pass membrane protein</topology>
    </subcellularLocation>
</comment>
<evidence type="ECO:0000313" key="8">
    <source>
        <dbReference type="EMBL" id="CAF4215971.1"/>
    </source>
</evidence>
<evidence type="ECO:0000256" key="2">
    <source>
        <dbReference type="ARBA" id="ARBA00008573"/>
    </source>
</evidence>
<evidence type="ECO:0000313" key="10">
    <source>
        <dbReference type="Proteomes" id="UP000663851"/>
    </source>
</evidence>
<comment type="caution">
    <text evidence="8">The sequence shown here is derived from an EMBL/GenBank/DDBJ whole genome shotgun (WGS) entry which is preliminary data.</text>
</comment>
<keyword evidence="4 7" id="KW-1133">Transmembrane helix</keyword>
<accession>A0A820CIP3</accession>
<evidence type="ECO:0000256" key="7">
    <source>
        <dbReference type="SAM" id="Phobius"/>
    </source>
</evidence>
<evidence type="ECO:0000256" key="5">
    <source>
        <dbReference type="ARBA" id="ARBA00023136"/>
    </source>
</evidence>
<dbReference type="Proteomes" id="UP000663848">
    <property type="component" value="Unassembled WGS sequence"/>
</dbReference>
<comment type="similarity">
    <text evidence="2">Belongs to the DP1 family.</text>
</comment>
<dbReference type="InterPro" id="IPR004345">
    <property type="entry name" value="TB2_DP1_HVA22"/>
</dbReference>
<keyword evidence="5 7" id="KW-0472">Membrane</keyword>
<feature type="transmembrane region" description="Helical" evidence="7">
    <location>
        <begin position="116"/>
        <end position="132"/>
    </location>
</feature>
<evidence type="ECO:0000256" key="1">
    <source>
        <dbReference type="ARBA" id="ARBA00004141"/>
    </source>
</evidence>
<evidence type="ECO:0000313" key="9">
    <source>
        <dbReference type="EMBL" id="CAF4725362.1"/>
    </source>
</evidence>
<dbReference type="GO" id="GO:0016020">
    <property type="term" value="C:membrane"/>
    <property type="evidence" value="ECO:0007669"/>
    <property type="project" value="UniProtKB-SubCell"/>
</dbReference>
<protein>
    <recommendedName>
        <fullName evidence="11">Receptor expression-enhancing protein</fullName>
    </recommendedName>
</protein>
<dbReference type="Proteomes" id="UP000663851">
    <property type="component" value="Unassembled WGS sequence"/>
</dbReference>
<gene>
    <name evidence="8" type="ORF">HFQ381_LOCUS8334</name>
    <name evidence="9" type="ORF">QYT958_LOCUS19229</name>
</gene>
<organism evidence="8 10">
    <name type="scientific">Rotaria socialis</name>
    <dbReference type="NCBI Taxonomy" id="392032"/>
    <lineage>
        <taxon>Eukaryota</taxon>
        <taxon>Metazoa</taxon>
        <taxon>Spiralia</taxon>
        <taxon>Gnathifera</taxon>
        <taxon>Rotifera</taxon>
        <taxon>Eurotatoria</taxon>
        <taxon>Bdelloidea</taxon>
        <taxon>Philodinida</taxon>
        <taxon>Philodinidae</taxon>
        <taxon>Rotaria</taxon>
    </lineage>
</organism>
<dbReference type="PANTHER" id="PTHR12300">
    <property type="entry name" value="HVA22-LIKE PROTEINS"/>
    <property type="match status" value="1"/>
</dbReference>
<feature type="region of interest" description="Disordered" evidence="6">
    <location>
        <begin position="396"/>
        <end position="429"/>
    </location>
</feature>
<evidence type="ECO:0000256" key="6">
    <source>
        <dbReference type="SAM" id="MobiDB-lite"/>
    </source>
</evidence>
<dbReference type="PANTHER" id="PTHR12300:SF161">
    <property type="entry name" value="RECEPTOR EXPRESSION-ENHANCING PROTEIN"/>
    <property type="match status" value="1"/>
</dbReference>
<dbReference type="EMBL" id="CAJOBO010000415">
    <property type="protein sequence ID" value="CAF4215971.1"/>
    <property type="molecule type" value="Genomic_DNA"/>
</dbReference>
<evidence type="ECO:0008006" key="11">
    <source>
        <dbReference type="Google" id="ProtNLM"/>
    </source>
</evidence>
<name>A0A820CIP3_9BILA</name>
<keyword evidence="3 7" id="KW-0812">Transmembrane</keyword>
<evidence type="ECO:0000256" key="3">
    <source>
        <dbReference type="ARBA" id="ARBA00022692"/>
    </source>
</evidence>